<protein>
    <submittedName>
        <fullName evidence="1">Uncharacterized protein</fullName>
    </submittedName>
</protein>
<organism evidence="1 2">
    <name type="scientific">Variovorax boronicumulans</name>
    <dbReference type="NCBI Taxonomy" id="436515"/>
    <lineage>
        <taxon>Bacteria</taxon>
        <taxon>Pseudomonadati</taxon>
        <taxon>Pseudomonadota</taxon>
        <taxon>Betaproteobacteria</taxon>
        <taxon>Burkholderiales</taxon>
        <taxon>Comamonadaceae</taxon>
        <taxon>Variovorax</taxon>
    </lineage>
</organism>
<proteinExistence type="predicted"/>
<dbReference type="Proteomes" id="UP001244295">
    <property type="component" value="Unassembled WGS sequence"/>
</dbReference>
<dbReference type="RefSeq" id="WP_307637781.1">
    <property type="nucleotide sequence ID" value="NZ_JAUSRR010000008.1"/>
</dbReference>
<accession>A0AAW8E2K9</accession>
<dbReference type="EMBL" id="JAUSRR010000008">
    <property type="protein sequence ID" value="MDP9925559.1"/>
    <property type="molecule type" value="Genomic_DNA"/>
</dbReference>
<name>A0AAW8E2K9_9BURK</name>
<dbReference type="AlphaFoldDB" id="A0AAW8E2K9"/>
<gene>
    <name evidence="1" type="ORF">J2W25_004602</name>
</gene>
<evidence type="ECO:0000313" key="2">
    <source>
        <dbReference type="Proteomes" id="UP001244295"/>
    </source>
</evidence>
<evidence type="ECO:0000313" key="1">
    <source>
        <dbReference type="EMBL" id="MDP9925559.1"/>
    </source>
</evidence>
<reference evidence="1" key="1">
    <citation type="submission" date="2023-07" db="EMBL/GenBank/DDBJ databases">
        <title>Sorghum-associated microbial communities from plants grown in Nebraska, USA.</title>
        <authorList>
            <person name="Schachtman D."/>
        </authorList>
    </citation>
    <scope>NUCLEOTIDE SEQUENCE</scope>
    <source>
        <strain evidence="1">DS2795</strain>
    </source>
</reference>
<sequence length="284" mass="31510">MIPFKPGTIHVTCDEPETGFHARRLLEAHAAQGSSDLGLPFPSTGAVVSLQTGTERDFEQAQILRRLGLPSSKADVEYRHAGREGFNFLREEGITVLLNALSAPAAGWIAFEQRFDHPLPEHVIEGLTRAKHEAIAASKHIMLFSPACSPALLQQLGRLVDEIIEIETCEPEPSARISFCVRWSGARYMGDLGLGPVMVSAQLQNGGYHYRGAPFVSKDVAGRVMWRLRGAGWTLQAIAELFRMNRSTVKRRLDQMPPVRPKELPEGWLDRYRDCLDISAGDDI</sequence>
<comment type="caution">
    <text evidence="1">The sequence shown here is derived from an EMBL/GenBank/DDBJ whole genome shotgun (WGS) entry which is preliminary data.</text>
</comment>